<dbReference type="Pfam" id="PF00535">
    <property type="entry name" value="Glycos_transf_2"/>
    <property type="match status" value="1"/>
</dbReference>
<dbReference type="PANTHER" id="PTHR12726">
    <property type="entry name" value="CERAMIDE GLUCOSYLTRANSFERASE"/>
    <property type="match status" value="1"/>
</dbReference>
<feature type="transmembrane region" description="Helical" evidence="9">
    <location>
        <begin position="347"/>
        <end position="364"/>
    </location>
</feature>
<comment type="pathway">
    <text evidence="3">Sphingolipid metabolism.</text>
</comment>
<dbReference type="InterPro" id="IPR029044">
    <property type="entry name" value="Nucleotide-diphossugar_trans"/>
</dbReference>
<name>A0LKI5_SYNFM</name>
<evidence type="ECO:0000256" key="1">
    <source>
        <dbReference type="ARBA" id="ARBA00004141"/>
    </source>
</evidence>
<dbReference type="PANTHER" id="PTHR12726:SF0">
    <property type="entry name" value="CERAMIDE GLUCOSYLTRANSFERASE"/>
    <property type="match status" value="1"/>
</dbReference>
<accession>A0LKI5</accession>
<dbReference type="OrthoDB" id="128106at2"/>
<dbReference type="RefSeq" id="WP_011699106.1">
    <property type="nucleotide sequence ID" value="NC_008554.1"/>
</dbReference>
<keyword evidence="4" id="KW-0328">Glycosyltransferase</keyword>
<evidence type="ECO:0000256" key="3">
    <source>
        <dbReference type="ARBA" id="ARBA00004991"/>
    </source>
</evidence>
<evidence type="ECO:0000313" key="12">
    <source>
        <dbReference type="Proteomes" id="UP000001784"/>
    </source>
</evidence>
<protein>
    <submittedName>
        <fullName evidence="11">Glycosyltransferases probably involved in cell wall biogenesis-like</fullName>
    </submittedName>
</protein>
<dbReference type="Gene3D" id="3.90.550.10">
    <property type="entry name" value="Spore Coat Polysaccharide Biosynthesis Protein SpsA, Chain A"/>
    <property type="match status" value="1"/>
</dbReference>
<proteinExistence type="predicted"/>
<keyword evidence="12" id="KW-1185">Reference proteome</keyword>
<comment type="pathway">
    <text evidence="2">Lipid metabolism; sphingolipid metabolism.</text>
</comment>
<dbReference type="InParanoid" id="A0LKI5"/>
<dbReference type="GO" id="GO:0016020">
    <property type="term" value="C:membrane"/>
    <property type="evidence" value="ECO:0007669"/>
    <property type="project" value="UniProtKB-SubCell"/>
</dbReference>
<organism evidence="11 12">
    <name type="scientific">Syntrophobacter fumaroxidans (strain DSM 10017 / MPOB)</name>
    <dbReference type="NCBI Taxonomy" id="335543"/>
    <lineage>
        <taxon>Bacteria</taxon>
        <taxon>Pseudomonadati</taxon>
        <taxon>Thermodesulfobacteriota</taxon>
        <taxon>Syntrophobacteria</taxon>
        <taxon>Syntrophobacterales</taxon>
        <taxon>Syntrophobacteraceae</taxon>
        <taxon>Syntrophobacter</taxon>
    </lineage>
</organism>
<evidence type="ECO:0000256" key="8">
    <source>
        <dbReference type="ARBA" id="ARBA00023136"/>
    </source>
</evidence>
<evidence type="ECO:0000256" key="6">
    <source>
        <dbReference type="ARBA" id="ARBA00022692"/>
    </source>
</evidence>
<feature type="transmembrane region" description="Helical" evidence="9">
    <location>
        <begin position="284"/>
        <end position="309"/>
    </location>
</feature>
<keyword evidence="7 9" id="KW-1133">Transmembrane helix</keyword>
<reference evidence="11 12" key="1">
    <citation type="submission" date="2006-10" db="EMBL/GenBank/DDBJ databases">
        <title>Complete sequence of Syntrophobacter fumaroxidans MPOB.</title>
        <authorList>
            <consortium name="US DOE Joint Genome Institute"/>
            <person name="Copeland A."/>
            <person name="Lucas S."/>
            <person name="Lapidus A."/>
            <person name="Barry K."/>
            <person name="Detter J.C."/>
            <person name="Glavina del Rio T."/>
            <person name="Hammon N."/>
            <person name="Israni S."/>
            <person name="Pitluck S."/>
            <person name="Goltsman E.G."/>
            <person name="Martinez M."/>
            <person name="Schmutz J."/>
            <person name="Larimer F."/>
            <person name="Land M."/>
            <person name="Hauser L."/>
            <person name="Kyrpides N."/>
            <person name="Kim E."/>
            <person name="Boone D.R."/>
            <person name="Brockman F."/>
            <person name="Culley D."/>
            <person name="Ferry J."/>
            <person name="Gunsalus R."/>
            <person name="McInerney M.J."/>
            <person name="Morrison M."/>
            <person name="Plugge C."/>
            <person name="Rohlin L."/>
            <person name="Scholten J."/>
            <person name="Sieber J."/>
            <person name="Stams A.J.M."/>
            <person name="Worm P."/>
            <person name="Henstra A.M."/>
            <person name="Richardson P."/>
        </authorList>
    </citation>
    <scope>NUCLEOTIDE SEQUENCE [LARGE SCALE GENOMIC DNA]</scope>
    <source>
        <strain evidence="12">DSM 10017 / MPOB</strain>
    </source>
</reference>
<gene>
    <name evidence="11" type="ordered locus">Sfum_2255</name>
</gene>
<dbReference type="EMBL" id="CP000478">
    <property type="protein sequence ID" value="ABK17937.1"/>
    <property type="molecule type" value="Genomic_DNA"/>
</dbReference>
<dbReference type="STRING" id="335543.Sfum_2255"/>
<evidence type="ECO:0000256" key="4">
    <source>
        <dbReference type="ARBA" id="ARBA00022676"/>
    </source>
</evidence>
<evidence type="ECO:0000256" key="2">
    <source>
        <dbReference type="ARBA" id="ARBA00004760"/>
    </source>
</evidence>
<feature type="transmembrane region" description="Helical" evidence="9">
    <location>
        <begin position="316"/>
        <end position="335"/>
    </location>
</feature>
<dbReference type="Proteomes" id="UP000001784">
    <property type="component" value="Chromosome"/>
</dbReference>
<keyword evidence="6 9" id="KW-0812">Transmembrane</keyword>
<evidence type="ECO:0000313" key="11">
    <source>
        <dbReference type="EMBL" id="ABK17937.1"/>
    </source>
</evidence>
<dbReference type="GO" id="GO:0006679">
    <property type="term" value="P:glucosylceramide biosynthetic process"/>
    <property type="evidence" value="ECO:0007669"/>
    <property type="project" value="TreeGrafter"/>
</dbReference>
<dbReference type="KEGG" id="sfu:Sfum_2255"/>
<evidence type="ECO:0000256" key="9">
    <source>
        <dbReference type="SAM" id="Phobius"/>
    </source>
</evidence>
<dbReference type="InterPro" id="IPR025993">
    <property type="entry name" value="Ceramide_glucosylTrfase"/>
</dbReference>
<evidence type="ECO:0000259" key="10">
    <source>
        <dbReference type="Pfam" id="PF00535"/>
    </source>
</evidence>
<dbReference type="eggNOG" id="COG1215">
    <property type="taxonomic scope" value="Bacteria"/>
</dbReference>
<dbReference type="InterPro" id="IPR001173">
    <property type="entry name" value="Glyco_trans_2-like"/>
</dbReference>
<comment type="subcellular location">
    <subcellularLocation>
        <location evidence="1">Membrane</location>
        <topology evidence="1">Multi-pass membrane protein</topology>
    </subcellularLocation>
</comment>
<feature type="domain" description="Glycosyltransferase 2-like" evidence="10">
    <location>
        <begin position="46"/>
        <end position="168"/>
    </location>
</feature>
<evidence type="ECO:0000256" key="7">
    <source>
        <dbReference type="ARBA" id="ARBA00022989"/>
    </source>
</evidence>
<evidence type="ECO:0000256" key="5">
    <source>
        <dbReference type="ARBA" id="ARBA00022679"/>
    </source>
</evidence>
<dbReference type="AlphaFoldDB" id="A0LKI5"/>
<dbReference type="HOGENOM" id="CLU_705418_0_0_7"/>
<sequence precursor="true">MVYWIAASMAAVLATLGLLFVPDCSGRSRGAEGGPALRPTTWPRVSLIVPVAGIADCTETSLRSLLDQDYPTFEILWVTRDAEDDAVSLLRRLTREREESATPLVRFVTSGPASRCGQKNHNLLAGVAAAAADTEVFVFADSTHEARPDWLRALVAPICFGRTAVTTGYHHILPARATLPLLGRAVTVLALYRLQECRFITQPWGGNTAIARALFERLKVADTWAGNVVDDVSLAMLLRQAGLRATPVREACLTTPLNDQDCSAWTRWLTRQWLYLKFCFPGSWAAAGMLLAALAALIALAGLQALLLLTGADASLLNLASLAFLAGLAGIGLSLRKFHPRPGPVPYWPAAVAAAVFVAIWSHLRTWRAHEIRWKGIRYRVGAKGRVISIH</sequence>
<dbReference type="GO" id="GO:0008120">
    <property type="term" value="F:ceramide glucosyltransferase activity"/>
    <property type="evidence" value="ECO:0007669"/>
    <property type="project" value="TreeGrafter"/>
</dbReference>
<keyword evidence="8 9" id="KW-0472">Membrane</keyword>
<keyword evidence="5 11" id="KW-0808">Transferase</keyword>
<dbReference type="SUPFAM" id="SSF53448">
    <property type="entry name" value="Nucleotide-diphospho-sugar transferases"/>
    <property type="match status" value="1"/>
</dbReference>